<dbReference type="eggNOG" id="ENOG502SVCW">
    <property type="taxonomic scope" value="Eukaryota"/>
</dbReference>
<evidence type="ECO:0000256" key="1">
    <source>
        <dbReference type="SAM" id="SignalP"/>
    </source>
</evidence>
<dbReference type="HOGENOM" id="CLU_814309_0_0_1"/>
<comment type="caution">
    <text evidence="2">The sequence shown here is derived from an EMBL/GenBank/DDBJ whole genome shotgun (WGS) entry which is preliminary data.</text>
</comment>
<accession>G7DZF6</accession>
<organism evidence="2 3">
    <name type="scientific">Mixia osmundae (strain CBS 9802 / IAM 14324 / JCM 22182 / KY 12970)</name>
    <dbReference type="NCBI Taxonomy" id="764103"/>
    <lineage>
        <taxon>Eukaryota</taxon>
        <taxon>Fungi</taxon>
        <taxon>Dikarya</taxon>
        <taxon>Basidiomycota</taxon>
        <taxon>Pucciniomycotina</taxon>
        <taxon>Mixiomycetes</taxon>
        <taxon>Mixiales</taxon>
        <taxon>Mixiaceae</taxon>
        <taxon>Mixia</taxon>
    </lineage>
</organism>
<reference evidence="2 3" key="2">
    <citation type="journal article" date="2012" name="Open Biol.">
        <title>Characteristics of nucleosomes and linker DNA regions on the genome of the basidiomycete Mixia osmundae revealed by mono- and dinucleosome mapping.</title>
        <authorList>
            <person name="Nishida H."/>
            <person name="Kondo S."/>
            <person name="Matsumoto T."/>
            <person name="Suzuki Y."/>
            <person name="Yoshikawa H."/>
            <person name="Taylor T.D."/>
            <person name="Sugiyama J."/>
        </authorList>
    </citation>
    <scope>NUCLEOTIDE SEQUENCE [LARGE SCALE GENOMIC DNA]</scope>
    <source>
        <strain evidence="3">CBS 9802 / IAM 14324 / JCM 22182 / KY 12970</strain>
    </source>
</reference>
<feature type="signal peptide" evidence="1">
    <location>
        <begin position="1"/>
        <end position="25"/>
    </location>
</feature>
<dbReference type="OrthoDB" id="2536142at2759"/>
<reference evidence="2 3" key="1">
    <citation type="journal article" date="2011" name="J. Gen. Appl. Microbiol.">
        <title>Draft genome sequencing of the enigmatic basidiomycete Mixia osmundae.</title>
        <authorList>
            <person name="Nishida H."/>
            <person name="Nagatsuka Y."/>
            <person name="Sugiyama J."/>
        </authorList>
    </citation>
    <scope>NUCLEOTIDE SEQUENCE [LARGE SCALE GENOMIC DNA]</scope>
    <source>
        <strain evidence="3">CBS 9802 / IAM 14324 / JCM 22182 / KY 12970</strain>
    </source>
</reference>
<feature type="chain" id="PRO_5003492210" description="Ricin B lectin domain-containing protein" evidence="1">
    <location>
        <begin position="26"/>
        <end position="370"/>
    </location>
</feature>
<gene>
    <name evidence="2" type="primary">Mo02624</name>
    <name evidence="2" type="ORF">E5Q_02624</name>
</gene>
<protein>
    <recommendedName>
        <fullName evidence="4">Ricin B lectin domain-containing protein</fullName>
    </recommendedName>
</protein>
<dbReference type="EMBL" id="BABT02000069">
    <property type="protein sequence ID" value="GAA95966.1"/>
    <property type="molecule type" value="Genomic_DNA"/>
</dbReference>
<evidence type="ECO:0000313" key="2">
    <source>
        <dbReference type="EMBL" id="GAA95966.1"/>
    </source>
</evidence>
<sequence>MRQSSSTNTARALAVLANLVPLALAGSGSGSVDNVVTAASLLAQGRQLVGDYYITSVSTGQTILYDRSASQSFYPTSGSGSPITFKAHGDGTNWMRMSAGNNKCVSAQWGPGGYDWAAVMYACAVDPLVNNNLEKSKQHWLFIPVDQASAQIGSNNPNGGDDGSDIGNGVGSGDNSFLSELKSVAGSKAVANAYVPAGSSSSSSSDDGVSFLNTASGKSVSKTTTTKKTTTKSSAKCPKSAAFVSRHPGYAKKHPACKSLIKCSKSSAWLKRHGSSKWYKKHPECKGLAKRDLEGDLFESLPSLEKRDVDHSDLAKRAVGSFYIIPFDHLYDMGTRALQAGSQNTGSGCTSTQLGSWDQSESQQWYLTPA</sequence>
<dbReference type="InParanoid" id="G7DZF6"/>
<dbReference type="AlphaFoldDB" id="G7DZF6"/>
<evidence type="ECO:0000313" key="3">
    <source>
        <dbReference type="Proteomes" id="UP000009131"/>
    </source>
</evidence>
<keyword evidence="3" id="KW-1185">Reference proteome</keyword>
<keyword evidence="1" id="KW-0732">Signal</keyword>
<evidence type="ECO:0008006" key="4">
    <source>
        <dbReference type="Google" id="ProtNLM"/>
    </source>
</evidence>
<name>G7DZF6_MIXOS</name>
<dbReference type="Proteomes" id="UP000009131">
    <property type="component" value="Unassembled WGS sequence"/>
</dbReference>
<proteinExistence type="predicted"/>